<feature type="binding site" evidence="2">
    <location>
        <position position="210"/>
    </location>
    <ligand>
        <name>Mg(2+)</name>
        <dbReference type="ChEBI" id="CHEBI:18420"/>
        <label>3</label>
    </ligand>
</feature>
<reference evidence="6 7" key="1">
    <citation type="submission" date="2016-11" db="EMBL/GenBank/DDBJ databases">
        <title>Mixed transmission modes and dynamic genome evolution in an obligate animal-bacterial symbiosis.</title>
        <authorList>
            <person name="Russell S.L."/>
            <person name="Corbett-Detig R.B."/>
            <person name="Cavanaugh C.M."/>
        </authorList>
    </citation>
    <scope>NUCLEOTIDE SEQUENCE [LARGE SCALE GENOMIC DNA]</scope>
    <source>
        <strain evidence="6">Sp-SM6</strain>
    </source>
</reference>
<keyword evidence="7" id="KW-1185">Reference proteome</keyword>
<dbReference type="RefSeq" id="WP_078476597.1">
    <property type="nucleotide sequence ID" value="NZ_MPRK01000054.1"/>
</dbReference>
<dbReference type="GO" id="GO:0005524">
    <property type="term" value="F:ATP binding"/>
    <property type="evidence" value="ECO:0007669"/>
    <property type="project" value="UniProtKB-UniRule"/>
</dbReference>
<dbReference type="SUPFAM" id="SSF56042">
    <property type="entry name" value="PurM C-terminal domain-like"/>
    <property type="match status" value="1"/>
</dbReference>
<dbReference type="GO" id="GO:0009030">
    <property type="term" value="F:thiamine-phosphate kinase activity"/>
    <property type="evidence" value="ECO:0007669"/>
    <property type="project" value="UniProtKB-UniRule"/>
</dbReference>
<dbReference type="Proteomes" id="UP000190198">
    <property type="component" value="Unassembled WGS sequence"/>
</dbReference>
<dbReference type="AlphaFoldDB" id="A0A1T2L9M1"/>
<feature type="binding site" evidence="2">
    <location>
        <position position="75"/>
    </location>
    <ligand>
        <name>Mg(2+)</name>
        <dbReference type="ChEBI" id="CHEBI:18420"/>
        <label>4</label>
    </ligand>
</feature>
<dbReference type="InterPro" id="IPR006283">
    <property type="entry name" value="ThiL-like"/>
</dbReference>
<dbReference type="SUPFAM" id="SSF55326">
    <property type="entry name" value="PurM N-terminal domain-like"/>
    <property type="match status" value="1"/>
</dbReference>
<evidence type="ECO:0000259" key="5">
    <source>
        <dbReference type="Pfam" id="PF02769"/>
    </source>
</evidence>
<dbReference type="HAMAP" id="MF_02128">
    <property type="entry name" value="TMP_kinase"/>
    <property type="match status" value="1"/>
</dbReference>
<dbReference type="NCBIfam" id="TIGR01379">
    <property type="entry name" value="thiL"/>
    <property type="match status" value="1"/>
</dbReference>
<dbReference type="Pfam" id="PF02769">
    <property type="entry name" value="AIRS_C"/>
    <property type="match status" value="1"/>
</dbReference>
<dbReference type="Gene3D" id="3.30.1330.10">
    <property type="entry name" value="PurM-like, N-terminal domain"/>
    <property type="match status" value="1"/>
</dbReference>
<feature type="binding site" evidence="2">
    <location>
        <position position="45"/>
    </location>
    <ligand>
        <name>Mg(2+)</name>
        <dbReference type="ChEBI" id="CHEBI:18420"/>
        <label>4</label>
    </ligand>
</feature>
<keyword evidence="1 2" id="KW-0784">Thiamine biosynthesis</keyword>
<feature type="binding site" evidence="2">
    <location>
        <position position="213"/>
    </location>
    <ligand>
        <name>Mg(2+)</name>
        <dbReference type="ChEBI" id="CHEBI:18420"/>
        <label>5</label>
    </ligand>
</feature>
<comment type="catalytic activity">
    <reaction evidence="2">
        <text>thiamine phosphate + ATP = thiamine diphosphate + ADP</text>
        <dbReference type="Rhea" id="RHEA:15913"/>
        <dbReference type="ChEBI" id="CHEBI:30616"/>
        <dbReference type="ChEBI" id="CHEBI:37575"/>
        <dbReference type="ChEBI" id="CHEBI:58937"/>
        <dbReference type="ChEBI" id="CHEBI:456216"/>
        <dbReference type="EC" id="2.7.4.16"/>
    </reaction>
</comment>
<feature type="binding site" evidence="2">
    <location>
        <position position="146"/>
    </location>
    <ligand>
        <name>ATP</name>
        <dbReference type="ChEBI" id="CHEBI:30616"/>
    </ligand>
</feature>
<protein>
    <recommendedName>
        <fullName evidence="2">Thiamine-monophosphate kinase</fullName>
        <shortName evidence="2">TMP kinase</shortName>
        <shortName evidence="2">Thiamine-phosphate kinase</shortName>
        <ecNumber evidence="2">2.7.4.16</ecNumber>
    </recommendedName>
</protein>
<feature type="domain" description="PurM-like N-terminal" evidence="4">
    <location>
        <begin position="28"/>
        <end position="138"/>
    </location>
</feature>
<dbReference type="InterPro" id="IPR016188">
    <property type="entry name" value="PurM-like_N"/>
</dbReference>
<gene>
    <name evidence="2" type="primary">thiL</name>
    <name evidence="6" type="ORF">BOW52_04255</name>
</gene>
<name>A0A1T2L9M1_9GAMM</name>
<feature type="region of interest" description="Disordered" evidence="3">
    <location>
        <begin position="297"/>
        <end position="320"/>
    </location>
</feature>
<dbReference type="InterPro" id="IPR036676">
    <property type="entry name" value="PurM-like_C_sf"/>
</dbReference>
<comment type="caution">
    <text evidence="2">Lacks conserved residue(s) required for the propagation of feature annotation.</text>
</comment>
<feature type="binding site" evidence="2">
    <location>
        <position position="122"/>
    </location>
    <ligand>
        <name>Mg(2+)</name>
        <dbReference type="ChEBI" id="CHEBI:18420"/>
        <label>1</label>
    </ligand>
</feature>
<comment type="similarity">
    <text evidence="2">Belongs to the thiamine-monophosphate kinase family.</text>
</comment>
<sequence length="320" mass="33975">MSSSEFDLIESIARSQSARRDDVTLGIGDDCALLNVPAGMELAVSLDTLVSGRHFFADASPELIGHKVLAVNLSDLAAMGAEPAWVTMGLTLPEPDKEWLAGFMRGFSVLASKYGVQLVGGDTTSGPLTVSLQAHGLVPAGKAIRRSGARPGDLVYVSHTIGDAGVALAMLQGRITATDELDTLRQRLESPQPRIELGIALRDVATAAIDLSDGLASDLGHICERSQCGAVIETHRLPLSGAVGTLSDWRLAVTAGDDYELCFTIDPSQQERVTQLSQELDLRLSCIGKMRQQPGIDFVSDDGSSESGLQGYDHFPESDT</sequence>
<evidence type="ECO:0000313" key="7">
    <source>
        <dbReference type="Proteomes" id="UP000190198"/>
    </source>
</evidence>
<feature type="binding site" evidence="2">
    <location>
        <position position="30"/>
    </location>
    <ligand>
        <name>Mg(2+)</name>
        <dbReference type="ChEBI" id="CHEBI:18420"/>
        <label>4</label>
    </ligand>
</feature>
<dbReference type="EC" id="2.7.4.16" evidence="2"/>
<feature type="binding site" evidence="2">
    <location>
        <position position="47"/>
    </location>
    <ligand>
        <name>Mg(2+)</name>
        <dbReference type="ChEBI" id="CHEBI:18420"/>
        <label>1</label>
    </ligand>
</feature>
<dbReference type="GO" id="GO:0009228">
    <property type="term" value="P:thiamine biosynthetic process"/>
    <property type="evidence" value="ECO:0007669"/>
    <property type="project" value="UniProtKB-KW"/>
</dbReference>
<comment type="miscellaneous">
    <text evidence="2">Reaction mechanism of ThiL seems to utilize a direct, inline transfer of the gamma-phosphate of ATP to TMP rather than a phosphorylated enzyme intermediate.</text>
</comment>
<keyword evidence="2" id="KW-0808">Transferase</keyword>
<comment type="function">
    <text evidence="2">Catalyzes the ATP-dependent phosphorylation of thiamine-monophosphate (TMP) to form thiamine-pyrophosphate (TPP), the active form of vitamin B1.</text>
</comment>
<dbReference type="InterPro" id="IPR010918">
    <property type="entry name" value="PurM-like_C_dom"/>
</dbReference>
<feature type="binding site" evidence="2">
    <location>
        <position position="212"/>
    </location>
    <ligand>
        <name>ATP</name>
        <dbReference type="ChEBI" id="CHEBI:30616"/>
    </ligand>
</feature>
<dbReference type="GO" id="GO:0000287">
    <property type="term" value="F:magnesium ion binding"/>
    <property type="evidence" value="ECO:0007669"/>
    <property type="project" value="UniProtKB-UniRule"/>
</dbReference>
<evidence type="ECO:0000256" key="2">
    <source>
        <dbReference type="HAMAP-Rule" id="MF_02128"/>
    </source>
</evidence>
<evidence type="ECO:0000313" key="6">
    <source>
        <dbReference type="EMBL" id="OOZ41770.1"/>
    </source>
</evidence>
<dbReference type="PANTHER" id="PTHR30270:SF0">
    <property type="entry name" value="THIAMINE-MONOPHOSPHATE KINASE"/>
    <property type="match status" value="1"/>
</dbReference>
<evidence type="ECO:0000259" key="4">
    <source>
        <dbReference type="Pfam" id="PF00586"/>
    </source>
</evidence>
<organism evidence="6 7">
    <name type="scientific">Solemya elarraichensis gill symbiont</name>
    <dbReference type="NCBI Taxonomy" id="1918949"/>
    <lineage>
        <taxon>Bacteria</taxon>
        <taxon>Pseudomonadati</taxon>
        <taxon>Pseudomonadota</taxon>
        <taxon>Gammaproteobacteria</taxon>
        <taxon>sulfur-oxidizing symbionts</taxon>
    </lineage>
</organism>
<keyword evidence="2" id="KW-0479">Metal-binding</keyword>
<feature type="binding site" evidence="2">
    <location>
        <position position="30"/>
    </location>
    <ligand>
        <name>Mg(2+)</name>
        <dbReference type="ChEBI" id="CHEBI:18420"/>
        <label>3</label>
    </ligand>
</feature>
<dbReference type="Pfam" id="PF00586">
    <property type="entry name" value="AIRS"/>
    <property type="match status" value="1"/>
</dbReference>
<dbReference type="UniPathway" id="UPA00060">
    <property type="reaction ID" value="UER00142"/>
</dbReference>
<dbReference type="EMBL" id="MPRK01000054">
    <property type="protein sequence ID" value="OOZ41770.1"/>
    <property type="molecule type" value="Genomic_DNA"/>
</dbReference>
<feature type="binding site" evidence="2">
    <location>
        <position position="75"/>
    </location>
    <ligand>
        <name>Mg(2+)</name>
        <dbReference type="ChEBI" id="CHEBI:18420"/>
        <label>3</label>
    </ligand>
</feature>
<keyword evidence="2" id="KW-0460">Magnesium</keyword>
<keyword evidence="2 6" id="KW-0418">Kinase</keyword>
<dbReference type="InterPro" id="IPR036921">
    <property type="entry name" value="PurM-like_N_sf"/>
</dbReference>
<dbReference type="PANTHER" id="PTHR30270">
    <property type="entry name" value="THIAMINE-MONOPHOSPHATE KINASE"/>
    <property type="match status" value="1"/>
</dbReference>
<comment type="pathway">
    <text evidence="2">Cofactor biosynthesis; thiamine diphosphate biosynthesis; thiamine diphosphate from thiamine phosphate: step 1/1.</text>
</comment>
<dbReference type="GO" id="GO:0009229">
    <property type="term" value="P:thiamine diphosphate biosynthetic process"/>
    <property type="evidence" value="ECO:0007669"/>
    <property type="project" value="UniProtKB-UniRule"/>
</dbReference>
<feature type="binding site" evidence="2">
    <location>
        <position position="312"/>
    </location>
    <ligand>
        <name>substrate</name>
    </ligand>
</feature>
<proteinExistence type="inferred from homology"/>
<feature type="domain" description="PurM-like C-terminal" evidence="5">
    <location>
        <begin position="150"/>
        <end position="296"/>
    </location>
</feature>
<feature type="binding site" evidence="2">
    <location>
        <position position="54"/>
    </location>
    <ligand>
        <name>substrate</name>
    </ligand>
</feature>
<feature type="binding site" evidence="2">
    <location>
        <position position="47"/>
    </location>
    <ligand>
        <name>Mg(2+)</name>
        <dbReference type="ChEBI" id="CHEBI:18420"/>
        <label>2</label>
    </ligand>
</feature>
<accession>A0A1T2L9M1</accession>
<keyword evidence="2" id="KW-0547">Nucleotide-binding</keyword>
<evidence type="ECO:0000256" key="1">
    <source>
        <dbReference type="ARBA" id="ARBA00022977"/>
    </source>
</evidence>
<feature type="binding site" evidence="2">
    <location>
        <position position="257"/>
    </location>
    <ligand>
        <name>substrate</name>
    </ligand>
</feature>
<feature type="binding site" evidence="2">
    <location>
        <begin position="121"/>
        <end position="122"/>
    </location>
    <ligand>
        <name>ATP</name>
        <dbReference type="ChEBI" id="CHEBI:30616"/>
    </ligand>
</feature>
<dbReference type="CDD" id="cd02194">
    <property type="entry name" value="ThiL"/>
    <property type="match status" value="1"/>
</dbReference>
<comment type="caution">
    <text evidence="6">The sequence shown here is derived from an EMBL/GenBank/DDBJ whole genome shotgun (WGS) entry which is preliminary data.</text>
</comment>
<evidence type="ECO:0000256" key="3">
    <source>
        <dbReference type="SAM" id="MobiDB-lite"/>
    </source>
</evidence>
<feature type="binding site" evidence="2">
    <location>
        <position position="75"/>
    </location>
    <ligand>
        <name>Mg(2+)</name>
        <dbReference type="ChEBI" id="CHEBI:18420"/>
        <label>2</label>
    </ligand>
</feature>
<dbReference type="PIRSF" id="PIRSF005303">
    <property type="entry name" value="Thiam_monoph_kin"/>
    <property type="match status" value="1"/>
</dbReference>
<dbReference type="Gene3D" id="3.90.650.10">
    <property type="entry name" value="PurM-like C-terminal domain"/>
    <property type="match status" value="1"/>
</dbReference>
<keyword evidence="2" id="KW-0067">ATP-binding</keyword>